<name>A0ACB7NZX0_9PEZI</name>
<organism evidence="1 2">
    <name type="scientific">Chaetomium tenue</name>
    <dbReference type="NCBI Taxonomy" id="1854479"/>
    <lineage>
        <taxon>Eukaryota</taxon>
        <taxon>Fungi</taxon>
        <taxon>Dikarya</taxon>
        <taxon>Ascomycota</taxon>
        <taxon>Pezizomycotina</taxon>
        <taxon>Sordariomycetes</taxon>
        <taxon>Sordariomycetidae</taxon>
        <taxon>Sordariales</taxon>
        <taxon>Chaetomiaceae</taxon>
        <taxon>Chaetomium</taxon>
    </lineage>
</organism>
<accession>A0ACB7NZX0</accession>
<sequence>MSNLPDLLPRVPGPKLQPFTPTAHAPIQFIRALGNPGADSHVWEVIINNQPYALKMVMSASSQGPKKPASESFCPQLTSPHFYNGYIDPFNCECRAYGRLKEENREHLATPAHGYLLLRPDQELEITKLIVGPDHTPEEDARAQGGRIWNRHEEHRSLQIRAIVKDIAKGTDPFATADVPKMWSDLEALHAVGILVHDVHAYNYIGGKLIDFSRAWTTPHPGYVALDPDDVADEIVADPEGLNQAVEWGREQGWVDADVVVPEDLAKCAAGEGPNQYGTDPKLYNWLKWEGDPLVASKFIETQVVEL</sequence>
<gene>
    <name evidence="1" type="ORF">F5144DRAFT_496708</name>
</gene>
<protein>
    <submittedName>
        <fullName evidence="1">Kinetochore Sim4 complex subunit FTA2-domain-containing protein</fullName>
    </submittedName>
</protein>
<comment type="caution">
    <text evidence="1">The sequence shown here is derived from an EMBL/GenBank/DDBJ whole genome shotgun (WGS) entry which is preliminary data.</text>
</comment>
<reference evidence="1 2" key="1">
    <citation type="journal article" date="2021" name="Nat. Commun.">
        <title>Genetic determinants of endophytism in the Arabidopsis root mycobiome.</title>
        <authorList>
            <person name="Mesny F."/>
            <person name="Miyauchi S."/>
            <person name="Thiergart T."/>
            <person name="Pickel B."/>
            <person name="Atanasova L."/>
            <person name="Karlsson M."/>
            <person name="Huettel B."/>
            <person name="Barry K.W."/>
            <person name="Haridas S."/>
            <person name="Chen C."/>
            <person name="Bauer D."/>
            <person name="Andreopoulos W."/>
            <person name="Pangilinan J."/>
            <person name="LaButti K."/>
            <person name="Riley R."/>
            <person name="Lipzen A."/>
            <person name="Clum A."/>
            <person name="Drula E."/>
            <person name="Henrissat B."/>
            <person name="Kohler A."/>
            <person name="Grigoriev I.V."/>
            <person name="Martin F.M."/>
            <person name="Hacquard S."/>
        </authorList>
    </citation>
    <scope>NUCLEOTIDE SEQUENCE [LARGE SCALE GENOMIC DNA]</scope>
    <source>
        <strain evidence="1 2">MPI-SDFR-AT-0079</strain>
    </source>
</reference>
<keyword evidence="2" id="KW-1185">Reference proteome</keyword>
<evidence type="ECO:0000313" key="1">
    <source>
        <dbReference type="EMBL" id="KAH6623928.1"/>
    </source>
</evidence>
<evidence type="ECO:0000313" key="2">
    <source>
        <dbReference type="Proteomes" id="UP000724584"/>
    </source>
</evidence>
<dbReference type="EMBL" id="JAGIZQ010000006">
    <property type="protein sequence ID" value="KAH6623928.1"/>
    <property type="molecule type" value="Genomic_DNA"/>
</dbReference>
<dbReference type="Proteomes" id="UP000724584">
    <property type="component" value="Unassembled WGS sequence"/>
</dbReference>
<proteinExistence type="predicted"/>